<dbReference type="GO" id="GO:0000155">
    <property type="term" value="F:phosphorelay sensor kinase activity"/>
    <property type="evidence" value="ECO:0007669"/>
    <property type="project" value="InterPro"/>
</dbReference>
<sequence>MKNYMTMLRTCLRLLCGVLVTIGLLNLASLMILPRLLGSSNAVIYSSLVLVTAQIFIVGCSFLKISSEVRQIDQEGRQLRQQNEQLIADQKNREQLLLILNHEVRTPLAAIKGYAELLRCYREQIPGELCDQYLQQINHSCDEATFILDSIILPQRAGEQNGAERLDLKEAVLSVLASFAPRLQFEQRTLELQMSNCDVIAQPLQLRQVLRNLFNNALSYSNPGSRLRITLTTTRPASAPLLSDAEDQRGRRIYLAIQDEGVGIPPEEQQRLFQPFQRLESALHLAPQGKGLGLYLSKQLLEEMGGEIWLESTGQPGKGTCVWLSLRQI</sequence>
<evidence type="ECO:0000259" key="8">
    <source>
        <dbReference type="PROSITE" id="PS50109"/>
    </source>
</evidence>
<gene>
    <name evidence="9" type="ORF">KTAU_04300</name>
</gene>
<dbReference type="SUPFAM" id="SSF47384">
    <property type="entry name" value="Homodimeric domain of signal transducing histidine kinase"/>
    <property type="match status" value="1"/>
</dbReference>
<dbReference type="SMART" id="SM00387">
    <property type="entry name" value="HATPase_c"/>
    <property type="match status" value="1"/>
</dbReference>
<dbReference type="InterPro" id="IPR036890">
    <property type="entry name" value="HATPase_C_sf"/>
</dbReference>
<keyword evidence="5" id="KW-0418">Kinase</keyword>
<evidence type="ECO:0000256" key="5">
    <source>
        <dbReference type="ARBA" id="ARBA00022777"/>
    </source>
</evidence>
<proteinExistence type="predicted"/>
<feature type="transmembrane region" description="Helical" evidence="7">
    <location>
        <begin position="43"/>
        <end position="63"/>
    </location>
</feature>
<evidence type="ECO:0000256" key="4">
    <source>
        <dbReference type="ARBA" id="ARBA00022679"/>
    </source>
</evidence>
<dbReference type="InterPro" id="IPR004358">
    <property type="entry name" value="Sig_transdc_His_kin-like_C"/>
</dbReference>
<evidence type="ECO:0000256" key="1">
    <source>
        <dbReference type="ARBA" id="ARBA00000085"/>
    </source>
</evidence>
<dbReference type="CDD" id="cd00082">
    <property type="entry name" value="HisKA"/>
    <property type="match status" value="1"/>
</dbReference>
<comment type="catalytic activity">
    <reaction evidence="1">
        <text>ATP + protein L-histidine = ADP + protein N-phospho-L-histidine.</text>
        <dbReference type="EC" id="2.7.13.3"/>
    </reaction>
</comment>
<keyword evidence="7" id="KW-0472">Membrane</keyword>
<evidence type="ECO:0000256" key="3">
    <source>
        <dbReference type="ARBA" id="ARBA00022553"/>
    </source>
</evidence>
<keyword evidence="4" id="KW-0808">Transferase</keyword>
<dbReference type="Proteomes" id="UP000334820">
    <property type="component" value="Unassembled WGS sequence"/>
</dbReference>
<dbReference type="PANTHER" id="PTHR43711">
    <property type="entry name" value="TWO-COMPONENT HISTIDINE KINASE"/>
    <property type="match status" value="1"/>
</dbReference>
<dbReference type="Pfam" id="PF00512">
    <property type="entry name" value="HisKA"/>
    <property type="match status" value="1"/>
</dbReference>
<organism evidence="9 10">
    <name type="scientific">Thermogemmatispora aurantia</name>
    <dbReference type="NCBI Taxonomy" id="2045279"/>
    <lineage>
        <taxon>Bacteria</taxon>
        <taxon>Bacillati</taxon>
        <taxon>Chloroflexota</taxon>
        <taxon>Ktedonobacteria</taxon>
        <taxon>Thermogemmatisporales</taxon>
        <taxon>Thermogemmatisporaceae</taxon>
        <taxon>Thermogemmatispora</taxon>
    </lineage>
</organism>
<keyword evidence="7" id="KW-1133">Transmembrane helix</keyword>
<evidence type="ECO:0000256" key="2">
    <source>
        <dbReference type="ARBA" id="ARBA00012438"/>
    </source>
</evidence>
<dbReference type="SMART" id="SM00388">
    <property type="entry name" value="HisKA"/>
    <property type="match status" value="1"/>
</dbReference>
<dbReference type="Gene3D" id="3.30.565.10">
    <property type="entry name" value="Histidine kinase-like ATPase, C-terminal domain"/>
    <property type="match status" value="1"/>
</dbReference>
<feature type="transmembrane region" description="Helical" evidence="7">
    <location>
        <begin position="12"/>
        <end position="37"/>
    </location>
</feature>
<evidence type="ECO:0000313" key="10">
    <source>
        <dbReference type="Proteomes" id="UP000334820"/>
    </source>
</evidence>
<dbReference type="PROSITE" id="PS50109">
    <property type="entry name" value="HIS_KIN"/>
    <property type="match status" value="1"/>
</dbReference>
<dbReference type="InterPro" id="IPR003661">
    <property type="entry name" value="HisK_dim/P_dom"/>
</dbReference>
<evidence type="ECO:0000256" key="7">
    <source>
        <dbReference type="SAM" id="Phobius"/>
    </source>
</evidence>
<keyword evidence="6" id="KW-0902">Two-component regulatory system</keyword>
<dbReference type="InterPro" id="IPR050736">
    <property type="entry name" value="Sensor_HK_Regulatory"/>
</dbReference>
<keyword evidence="3" id="KW-0597">Phosphoprotein</keyword>
<keyword evidence="7" id="KW-0812">Transmembrane</keyword>
<dbReference type="AlphaFoldDB" id="A0A5J4K3W9"/>
<dbReference type="InterPro" id="IPR005467">
    <property type="entry name" value="His_kinase_dom"/>
</dbReference>
<dbReference type="InterPro" id="IPR036097">
    <property type="entry name" value="HisK_dim/P_sf"/>
</dbReference>
<evidence type="ECO:0000313" key="9">
    <source>
        <dbReference type="EMBL" id="GER81792.1"/>
    </source>
</evidence>
<dbReference type="Pfam" id="PF02518">
    <property type="entry name" value="HATPase_c"/>
    <property type="match status" value="1"/>
</dbReference>
<comment type="caution">
    <text evidence="9">The sequence shown here is derived from an EMBL/GenBank/DDBJ whole genome shotgun (WGS) entry which is preliminary data.</text>
</comment>
<dbReference type="PANTHER" id="PTHR43711:SF1">
    <property type="entry name" value="HISTIDINE KINASE 1"/>
    <property type="match status" value="1"/>
</dbReference>
<accession>A0A5J4K3W9</accession>
<dbReference type="SUPFAM" id="SSF55874">
    <property type="entry name" value="ATPase domain of HSP90 chaperone/DNA topoisomerase II/histidine kinase"/>
    <property type="match status" value="1"/>
</dbReference>
<name>A0A5J4K3W9_9CHLR</name>
<protein>
    <recommendedName>
        <fullName evidence="2">histidine kinase</fullName>
        <ecNumber evidence="2">2.7.13.3</ecNumber>
    </recommendedName>
</protein>
<dbReference type="PRINTS" id="PR00344">
    <property type="entry name" value="BCTRLSENSOR"/>
</dbReference>
<dbReference type="Gene3D" id="1.10.287.130">
    <property type="match status" value="1"/>
</dbReference>
<keyword evidence="10" id="KW-1185">Reference proteome</keyword>
<dbReference type="EMBL" id="BKZV01000001">
    <property type="protein sequence ID" value="GER81792.1"/>
    <property type="molecule type" value="Genomic_DNA"/>
</dbReference>
<reference evidence="9 10" key="1">
    <citation type="journal article" date="2019" name="Int. J. Syst. Evol. Microbiol.">
        <title>Thermogemmatispora aurantia sp. nov. and Thermogemmatispora argillosa sp. nov., within the class Ktedonobacteria, and emended description of the genus Thermogemmatispora.</title>
        <authorList>
            <person name="Zheng Y."/>
            <person name="Wang C.M."/>
            <person name="Sakai Y."/>
            <person name="Abe K."/>
            <person name="Yokota A."/>
            <person name="Yabe S."/>
        </authorList>
    </citation>
    <scope>NUCLEOTIDE SEQUENCE [LARGE SCALE GENOMIC DNA]</scope>
    <source>
        <strain evidence="9 10">A1-2</strain>
    </source>
</reference>
<evidence type="ECO:0000256" key="6">
    <source>
        <dbReference type="ARBA" id="ARBA00023012"/>
    </source>
</evidence>
<dbReference type="EC" id="2.7.13.3" evidence="2"/>
<dbReference type="InterPro" id="IPR003594">
    <property type="entry name" value="HATPase_dom"/>
</dbReference>
<feature type="domain" description="Histidine kinase" evidence="8">
    <location>
        <begin position="99"/>
        <end position="329"/>
    </location>
</feature>